<reference evidence="2 3" key="1">
    <citation type="submission" date="2022-08" db="EMBL/GenBank/DDBJ databases">
        <title>Reclassification of Massilia species as members of the genera Telluria, Duganella, Pseudoduganella, Mokoshia gen. nov. and Zemynaea gen. nov. using orthogonal and non-orthogonal genome-based approaches.</title>
        <authorList>
            <person name="Bowman J.P."/>
        </authorList>
    </citation>
    <scope>NUCLEOTIDE SEQUENCE [LARGE SCALE GENOMIC DNA]</scope>
    <source>
        <strain evidence="2 3">LMG 28164</strain>
    </source>
</reference>
<gene>
    <name evidence="2" type="ORF">NX782_04400</name>
</gene>
<feature type="transmembrane region" description="Helical" evidence="1">
    <location>
        <begin position="12"/>
        <end position="36"/>
    </location>
</feature>
<proteinExistence type="predicted"/>
<evidence type="ECO:0000256" key="1">
    <source>
        <dbReference type="SAM" id="Phobius"/>
    </source>
</evidence>
<evidence type="ECO:0000313" key="2">
    <source>
        <dbReference type="EMBL" id="MCS0588439.1"/>
    </source>
</evidence>
<sequence length="140" mass="14830">MNRILRLRRQAGVGIVTAIFLLVVLSALGVAMVGIYTSQQSSANLDLMGAQAYQAARAGLEWGVFQRRRNNSCAAMSSFPMPAGTSLSAFTVNVSCTTLGSGDLARFLIRSVSCNLPDANGNCVNVNKAESVSRTLEAEL</sequence>
<keyword evidence="3" id="KW-1185">Reference proteome</keyword>
<evidence type="ECO:0000313" key="3">
    <source>
        <dbReference type="Proteomes" id="UP001205560"/>
    </source>
</evidence>
<keyword evidence="1" id="KW-1133">Transmembrane helix</keyword>
<comment type="caution">
    <text evidence="2">The sequence shown here is derived from an EMBL/GenBank/DDBJ whole genome shotgun (WGS) entry which is preliminary data.</text>
</comment>
<keyword evidence="1" id="KW-0812">Transmembrane</keyword>
<dbReference type="Proteomes" id="UP001205560">
    <property type="component" value="Unassembled WGS sequence"/>
</dbReference>
<keyword evidence="1" id="KW-0472">Membrane</keyword>
<protein>
    <submittedName>
        <fullName evidence="2">Agglutinin biogenesis protein MshP</fullName>
    </submittedName>
</protein>
<dbReference type="EMBL" id="JANUGX010000003">
    <property type="protein sequence ID" value="MCS0588439.1"/>
    <property type="molecule type" value="Genomic_DNA"/>
</dbReference>
<dbReference type="RefSeq" id="WP_258844200.1">
    <property type="nucleotide sequence ID" value="NZ_JANUGX010000003.1"/>
</dbReference>
<organism evidence="2 3">
    <name type="scientific">Massilia norwichensis</name>
    <dbReference type="NCBI Taxonomy" id="1442366"/>
    <lineage>
        <taxon>Bacteria</taxon>
        <taxon>Pseudomonadati</taxon>
        <taxon>Pseudomonadota</taxon>
        <taxon>Betaproteobacteria</taxon>
        <taxon>Burkholderiales</taxon>
        <taxon>Oxalobacteraceae</taxon>
        <taxon>Telluria group</taxon>
        <taxon>Massilia</taxon>
    </lineage>
</organism>
<accession>A0ABT2A2N5</accession>
<name>A0ABT2A2N5_9BURK</name>